<dbReference type="SUPFAM" id="SSF47203">
    <property type="entry name" value="Acyl-CoA dehydrogenase C-terminal domain-like"/>
    <property type="match status" value="1"/>
</dbReference>
<dbReference type="InterPro" id="IPR013786">
    <property type="entry name" value="AcylCoA_DH/ox_N"/>
</dbReference>
<comment type="cofactor">
    <cofactor evidence="1 10">
        <name>FAD</name>
        <dbReference type="ChEBI" id="CHEBI:57692"/>
    </cofactor>
</comment>
<evidence type="ECO:0000256" key="6">
    <source>
        <dbReference type="ARBA" id="ARBA00051388"/>
    </source>
</evidence>
<dbReference type="Pfam" id="PF02770">
    <property type="entry name" value="Acyl-CoA_dh_M"/>
    <property type="match status" value="1"/>
</dbReference>
<evidence type="ECO:0000256" key="3">
    <source>
        <dbReference type="ARBA" id="ARBA00022630"/>
    </source>
</evidence>
<dbReference type="Pfam" id="PF00441">
    <property type="entry name" value="Acyl-CoA_dh_1"/>
    <property type="match status" value="1"/>
</dbReference>
<keyword evidence="4 10" id="KW-0274">FAD</keyword>
<dbReference type="Gene3D" id="1.20.140.10">
    <property type="entry name" value="Butyryl-CoA Dehydrogenase, subunit A, domain 3"/>
    <property type="match status" value="1"/>
</dbReference>
<dbReference type="Gene3D" id="2.40.110.10">
    <property type="entry name" value="Butyryl-CoA Dehydrogenase, subunit A, domain 2"/>
    <property type="match status" value="1"/>
</dbReference>
<dbReference type="InterPro" id="IPR025878">
    <property type="entry name" value="Acyl-CoA_dh-like_C_dom"/>
</dbReference>
<feature type="domain" description="Acyl-CoA dehydrogenase/oxidase C-terminal" evidence="11">
    <location>
        <begin position="284"/>
        <end position="450"/>
    </location>
</feature>
<dbReference type="SUPFAM" id="SSF56645">
    <property type="entry name" value="Acyl-CoA dehydrogenase NM domain-like"/>
    <property type="match status" value="1"/>
</dbReference>
<evidence type="ECO:0000256" key="10">
    <source>
        <dbReference type="RuleBase" id="RU362125"/>
    </source>
</evidence>
<evidence type="ECO:0000256" key="9">
    <source>
        <dbReference type="ARBA" id="ARBA00069043"/>
    </source>
</evidence>
<keyword evidence="5 10" id="KW-0560">Oxidoreductase</keyword>
<evidence type="ECO:0000313" key="15">
    <source>
        <dbReference type="EMBL" id="BBD77283.1"/>
    </source>
</evidence>
<protein>
    <recommendedName>
        <fullName evidence="9">3-methylmercaptopropionyl-CoA dehydrogenase</fullName>
        <ecNumber evidence="8">1.3.99.41</ecNumber>
    </recommendedName>
</protein>
<comment type="similarity">
    <text evidence="2 10">Belongs to the acyl-CoA dehydrogenase family.</text>
</comment>
<evidence type="ECO:0000256" key="4">
    <source>
        <dbReference type="ARBA" id="ARBA00022827"/>
    </source>
</evidence>
<dbReference type="InterPro" id="IPR037069">
    <property type="entry name" value="AcylCoA_DH/ox_N_sf"/>
</dbReference>
<evidence type="ECO:0000256" key="8">
    <source>
        <dbReference type="ARBA" id="ARBA00066694"/>
    </source>
</evidence>
<evidence type="ECO:0000256" key="5">
    <source>
        <dbReference type="ARBA" id="ARBA00023002"/>
    </source>
</evidence>
<dbReference type="Proteomes" id="UP000262004">
    <property type="component" value="Chromosome"/>
</dbReference>
<feature type="domain" description="Acyl-CoA oxidase/dehydrogenase middle" evidence="12">
    <location>
        <begin position="162"/>
        <end position="270"/>
    </location>
</feature>
<proteinExistence type="inferred from homology"/>
<dbReference type="Gene3D" id="1.10.540.10">
    <property type="entry name" value="Acyl-CoA dehydrogenase/oxidase, N-terminal domain"/>
    <property type="match status" value="1"/>
</dbReference>
<dbReference type="FunFam" id="2.40.110.10:FF:000031">
    <property type="entry name" value="Acyl-CoA dehydrogenase, putative"/>
    <property type="match status" value="1"/>
</dbReference>
<name>A0A2Z6DXU3_HYDTE</name>
<evidence type="ECO:0000259" key="11">
    <source>
        <dbReference type="Pfam" id="PF00441"/>
    </source>
</evidence>
<accession>A0A2Z6DXU3</accession>
<dbReference type="InterPro" id="IPR046373">
    <property type="entry name" value="Acyl-CoA_Oxase/DH_mid-dom_sf"/>
</dbReference>
<dbReference type="EMBL" id="AP018558">
    <property type="protein sequence ID" value="BBD77283.1"/>
    <property type="molecule type" value="Genomic_DNA"/>
</dbReference>
<organism evidence="15 16">
    <name type="scientific">Hydrogenophilus thermoluteolus</name>
    <name type="common">Pseudomonas hydrogenothermophila</name>
    <dbReference type="NCBI Taxonomy" id="297"/>
    <lineage>
        <taxon>Bacteria</taxon>
        <taxon>Pseudomonadati</taxon>
        <taxon>Pseudomonadota</taxon>
        <taxon>Hydrogenophilia</taxon>
        <taxon>Hydrogenophilales</taxon>
        <taxon>Hydrogenophilaceae</taxon>
        <taxon>Hydrogenophilus</taxon>
    </lineage>
</organism>
<dbReference type="OrthoDB" id="9764895at2"/>
<dbReference type="InterPro" id="IPR052166">
    <property type="entry name" value="Diverse_Acyl-CoA_DH"/>
</dbReference>
<dbReference type="GO" id="GO:0050660">
    <property type="term" value="F:flavin adenine dinucleotide binding"/>
    <property type="evidence" value="ECO:0007669"/>
    <property type="project" value="InterPro"/>
</dbReference>
<dbReference type="InterPro" id="IPR006091">
    <property type="entry name" value="Acyl-CoA_Oxase/DH_mid-dom"/>
</dbReference>
<evidence type="ECO:0000256" key="2">
    <source>
        <dbReference type="ARBA" id="ARBA00009347"/>
    </source>
</evidence>
<gene>
    <name evidence="15" type="ORF">HPTL_1019</name>
</gene>
<comment type="catalytic activity">
    <reaction evidence="6">
        <text>3-(methylsulfanyl)propanoyl-CoA + oxidized [electron-transfer flavoprotein] + H(+) = 3-(methylsulfanyl)acryloyl-CoA + reduced [electron-transfer flavoprotein]</text>
        <dbReference type="Rhea" id="RHEA:52612"/>
        <dbReference type="Rhea" id="RHEA-COMP:10685"/>
        <dbReference type="Rhea" id="RHEA-COMP:10686"/>
        <dbReference type="ChEBI" id="CHEBI:15378"/>
        <dbReference type="ChEBI" id="CHEBI:57692"/>
        <dbReference type="ChEBI" id="CHEBI:58307"/>
        <dbReference type="ChEBI" id="CHEBI:82815"/>
        <dbReference type="ChEBI" id="CHEBI:84994"/>
        <dbReference type="EC" id="1.3.99.41"/>
    </reaction>
    <physiologicalReaction direction="left-to-right" evidence="6">
        <dbReference type="Rhea" id="RHEA:52613"/>
    </physiologicalReaction>
</comment>
<feature type="domain" description="Acyl-CoA dehydrogenase/oxidase N-terminal" evidence="13">
    <location>
        <begin position="75"/>
        <end position="157"/>
    </location>
</feature>
<dbReference type="Pfam" id="PF02771">
    <property type="entry name" value="Acyl-CoA_dh_N"/>
    <property type="match status" value="1"/>
</dbReference>
<feature type="domain" description="Acetyl-CoA dehydrogenase-like C-terminal" evidence="14">
    <location>
        <begin position="467"/>
        <end position="593"/>
    </location>
</feature>
<dbReference type="AlphaFoldDB" id="A0A2Z6DXU3"/>
<evidence type="ECO:0000313" key="16">
    <source>
        <dbReference type="Proteomes" id="UP000262004"/>
    </source>
</evidence>
<dbReference type="EC" id="1.3.99.41" evidence="8"/>
<dbReference type="InterPro" id="IPR036250">
    <property type="entry name" value="AcylCo_DH-like_C"/>
</dbReference>
<keyword evidence="16" id="KW-1185">Reference proteome</keyword>
<sequence>MSEYRAPLRDMRFVMEELCGLEQISQLPGCEDATPDVVQAILEEGGKFATEVLSPLNRVGDQEGCRWEDGRVITPSGWKTAYQQFREAGWTAVACDPEYGGQGLPKLVSTAVMELWKSANMAFSLCPMLTQGAIEALMLCGTDRQKQLYLPKMVSGEWTGTMNLTEPQAGSDLSAVRTRAEPIGDGRFKLFGQKIFITYGEHEMSDNIVHLVLARLPDAPEGVKGISLFVVPKYLVNEDGSLGARNDVRCVSIEHKLGIHASPTCVLAFGDQGGAIGELVGEPNKGLQYMFIMMNEARFAVGMEGLALAERAYQQALAYAQERIQGFEVGQKSDERVPIIKHPDVRRMLLRIKAHTEAMRAMNYHVAAAFDLARHHPDEKVRQRSQAYVELMIPVVKGWCTERAVEMTSLNIQVHGGMGFVEETGAAQHFRDARITPIYEGTTAIQANDLIGRKIARNGGMVAQGLAQEMEKTVVELRATGDAALGRIATRLEAGIAALRKGVEFIVANYQSNPKSAHASSVPLLELFGIVCGGWHMARAALVAHQRLSQGDTADPRFYQGKRDTARFYADHILPHATALAETVVDGAEVTVAFTDEAFALGM</sequence>
<dbReference type="RefSeq" id="WP_119335032.1">
    <property type="nucleotide sequence ID" value="NZ_AP018558.1"/>
</dbReference>
<evidence type="ECO:0000259" key="14">
    <source>
        <dbReference type="Pfam" id="PF12806"/>
    </source>
</evidence>
<dbReference type="KEGG" id="htl:HPTL_1019"/>
<evidence type="ECO:0000259" key="13">
    <source>
        <dbReference type="Pfam" id="PF02771"/>
    </source>
</evidence>
<dbReference type="PANTHER" id="PTHR42803">
    <property type="entry name" value="ACYL-COA DEHYDROGENASE"/>
    <property type="match status" value="1"/>
</dbReference>
<dbReference type="PANTHER" id="PTHR42803:SF1">
    <property type="entry name" value="BROAD-SPECIFICITY LINEAR ACYL-COA DEHYDROGENASE FADE5"/>
    <property type="match status" value="1"/>
</dbReference>
<dbReference type="GO" id="GO:0016627">
    <property type="term" value="F:oxidoreductase activity, acting on the CH-CH group of donors"/>
    <property type="evidence" value="ECO:0007669"/>
    <property type="project" value="InterPro"/>
</dbReference>
<evidence type="ECO:0000256" key="7">
    <source>
        <dbReference type="ARBA" id="ARBA00058683"/>
    </source>
</evidence>
<comment type="function">
    <text evidence="7">Involved in the assimilation of dimethylsulphoniopropionate (DMSP), an important compound in the fixation of carbon in marine phytoplankton, by mediating the conversion of 3-(methylthio)propanoyl-CoA (MMPA-CoA) to 3-(methylthio)acryloyl-CoA (MTA-CoA).</text>
</comment>
<evidence type="ECO:0000256" key="1">
    <source>
        <dbReference type="ARBA" id="ARBA00001974"/>
    </source>
</evidence>
<dbReference type="InterPro" id="IPR009100">
    <property type="entry name" value="AcylCoA_DH/oxidase_NM_dom_sf"/>
</dbReference>
<evidence type="ECO:0000259" key="12">
    <source>
        <dbReference type="Pfam" id="PF02770"/>
    </source>
</evidence>
<keyword evidence="3 10" id="KW-0285">Flavoprotein</keyword>
<dbReference type="InterPro" id="IPR009075">
    <property type="entry name" value="AcylCo_DH/oxidase_C"/>
</dbReference>
<dbReference type="Pfam" id="PF12806">
    <property type="entry name" value="Acyl-CoA_dh_C"/>
    <property type="match status" value="1"/>
</dbReference>
<reference evidence="15 16" key="1">
    <citation type="submission" date="2018-04" db="EMBL/GenBank/DDBJ databases">
        <title>Complete genome sequence of Hydrogenophilus thermoluteolus TH-1.</title>
        <authorList>
            <person name="Arai H."/>
        </authorList>
    </citation>
    <scope>NUCLEOTIDE SEQUENCE [LARGE SCALE GENOMIC DNA]</scope>
    <source>
        <strain evidence="15 16">TH-1</strain>
    </source>
</reference>